<dbReference type="GO" id="GO:0004798">
    <property type="term" value="F:dTMP kinase activity"/>
    <property type="evidence" value="ECO:0007669"/>
    <property type="project" value="TreeGrafter"/>
</dbReference>
<dbReference type="SUPFAM" id="SSF50475">
    <property type="entry name" value="FMN-binding split barrel"/>
    <property type="match status" value="1"/>
</dbReference>
<keyword evidence="2" id="KW-0067">ATP-binding</keyword>
<gene>
    <name evidence="3" type="ORF">THAOC_33012</name>
</gene>
<evidence type="ECO:0000256" key="2">
    <source>
        <dbReference type="ARBA" id="ARBA00022840"/>
    </source>
</evidence>
<dbReference type="GO" id="GO:0005739">
    <property type="term" value="C:mitochondrion"/>
    <property type="evidence" value="ECO:0007669"/>
    <property type="project" value="TreeGrafter"/>
</dbReference>
<dbReference type="EMBL" id="AGNL01046140">
    <property type="protein sequence ID" value="EJK48207.1"/>
    <property type="molecule type" value="Genomic_DNA"/>
</dbReference>
<keyword evidence="1" id="KW-0547">Nucleotide-binding</keyword>
<dbReference type="GO" id="GO:0005524">
    <property type="term" value="F:ATP binding"/>
    <property type="evidence" value="ECO:0007669"/>
    <property type="project" value="UniProtKB-KW"/>
</dbReference>
<evidence type="ECO:0000313" key="3">
    <source>
        <dbReference type="EMBL" id="EJK48207.1"/>
    </source>
</evidence>
<dbReference type="Proteomes" id="UP000266841">
    <property type="component" value="Unassembled WGS sequence"/>
</dbReference>
<organism evidence="3 4">
    <name type="scientific">Thalassiosira oceanica</name>
    <name type="common">Marine diatom</name>
    <dbReference type="NCBI Taxonomy" id="159749"/>
    <lineage>
        <taxon>Eukaryota</taxon>
        <taxon>Sar</taxon>
        <taxon>Stramenopiles</taxon>
        <taxon>Ochrophyta</taxon>
        <taxon>Bacillariophyta</taxon>
        <taxon>Coscinodiscophyceae</taxon>
        <taxon>Thalassiosirophycidae</taxon>
        <taxon>Thalassiosirales</taxon>
        <taxon>Thalassiosiraceae</taxon>
        <taxon>Thalassiosira</taxon>
    </lineage>
</organism>
<proteinExistence type="predicted"/>
<keyword evidence="4" id="KW-1185">Reference proteome</keyword>
<dbReference type="InterPro" id="IPR012349">
    <property type="entry name" value="Split_barrel_FMN-bd"/>
</dbReference>
<evidence type="ECO:0008006" key="5">
    <source>
        <dbReference type="Google" id="ProtNLM"/>
    </source>
</evidence>
<dbReference type="eggNOG" id="KOG3327">
    <property type="taxonomic scope" value="Eukaryota"/>
</dbReference>
<dbReference type="InterPro" id="IPR027417">
    <property type="entry name" value="P-loop_NTPase"/>
</dbReference>
<reference evidence="3 4" key="1">
    <citation type="journal article" date="2012" name="Genome Biol.">
        <title>Genome and low-iron response of an oceanic diatom adapted to chronic iron limitation.</title>
        <authorList>
            <person name="Lommer M."/>
            <person name="Specht M."/>
            <person name="Roy A.S."/>
            <person name="Kraemer L."/>
            <person name="Andreson R."/>
            <person name="Gutowska M.A."/>
            <person name="Wolf J."/>
            <person name="Bergner S.V."/>
            <person name="Schilhabel M.B."/>
            <person name="Klostermeier U.C."/>
            <person name="Beiko R.G."/>
            <person name="Rosenstiel P."/>
            <person name="Hippler M."/>
            <person name="Laroche J."/>
        </authorList>
    </citation>
    <scope>NUCLEOTIDE SEQUENCE [LARGE SCALE GENOMIC DNA]</scope>
    <source>
        <strain evidence="3 4">CCMP1005</strain>
    </source>
</reference>
<dbReference type="Gene3D" id="3.40.50.300">
    <property type="entry name" value="P-loop containing nucleotide triphosphate hydrolases"/>
    <property type="match status" value="2"/>
</dbReference>
<name>K0RN92_THAOC</name>
<sequence>MTSSQWVDAVASFAVPGLFPSYQSAAVLLRLARSELHVDLIEHGEAAVGDFYALLDRVDKAPTRFEVNKIMAQKFIIELEGLDGSGKTTLCSKLSEAIPHSLSIKTPSVALKEIRPLWDKMGGILARAFYHVSNYILQHEIMECEESIIIIDRWYASTCAYTVGYPNTDATTLEALTPIMELPDEVFKWPNDLCLRPHLLLIMQIDPQVRRERVEARASTGGGASRFNPWDDRLSRIPELGVRILESFSRITGPRAVQSVDANRSIENVAESAMSVIRPALQRHFKPQAHFASDPLGWWKFESQQLDLCDDSGNRKHHALWNLQVSSQVSQSTTSLTGPPVLKTVGLDRIDDSCIYYWTSSSTISASNDAWASVLWFSGEYPLEKQFRAEGYLERVTTEECDLRGLEAPPSLVAHITACASYIDHDEARGPERPDSYDDLVEKSRQTPVPATVCLIRFVPIRIEVLKGGPSTGSGFPQRFEFVIKSGDGYDIRKILPFSRSIPTPDLSLRQVTIVLVGTHGSGKSTIGERLAKLLGYRNDVELGCALRNSDKLVAGGHMYGDGSTRPNPSSEPFAWDKHIHAEECNRDVKCSVSRVVETWHFGNSAWFRMRLQKAIDNGDLPGITEEDRHRLGSWYLDAISQHLQRTAILIVQLAVDSPSTILRRRGHNESMKRRLRECPRLCVSLLQSTLTPSLLTRMIKTCQRWKTKKRNVPSCNTTFKKTCQPLQETLTFLCFASTTRTMAMRR</sequence>
<accession>K0RN92</accession>
<dbReference type="Gene3D" id="2.30.110.10">
    <property type="entry name" value="Electron Transport, Fmn-binding Protein, Chain A"/>
    <property type="match status" value="1"/>
</dbReference>
<dbReference type="GO" id="GO:0004550">
    <property type="term" value="F:nucleoside diphosphate kinase activity"/>
    <property type="evidence" value="ECO:0007669"/>
    <property type="project" value="TreeGrafter"/>
</dbReference>
<dbReference type="GO" id="GO:0006233">
    <property type="term" value="P:dTDP biosynthetic process"/>
    <property type="evidence" value="ECO:0007669"/>
    <property type="project" value="TreeGrafter"/>
</dbReference>
<evidence type="ECO:0000313" key="4">
    <source>
        <dbReference type="Proteomes" id="UP000266841"/>
    </source>
</evidence>
<dbReference type="PANTHER" id="PTHR10344">
    <property type="entry name" value="THYMIDYLATE KINASE"/>
    <property type="match status" value="1"/>
</dbReference>
<dbReference type="SUPFAM" id="SSF52540">
    <property type="entry name" value="P-loop containing nucleoside triphosphate hydrolases"/>
    <property type="match status" value="2"/>
</dbReference>
<dbReference type="PANTHER" id="PTHR10344:SF4">
    <property type="entry name" value="UMP-CMP KINASE 2, MITOCHONDRIAL"/>
    <property type="match status" value="1"/>
</dbReference>
<dbReference type="OrthoDB" id="425602at2759"/>
<dbReference type="GO" id="GO:0006227">
    <property type="term" value="P:dUDP biosynthetic process"/>
    <property type="evidence" value="ECO:0007669"/>
    <property type="project" value="TreeGrafter"/>
</dbReference>
<protein>
    <recommendedName>
        <fullName evidence="5">Thymidylate kinase-like domain-containing protein</fullName>
    </recommendedName>
</protein>
<comment type="caution">
    <text evidence="3">The sequence shown here is derived from an EMBL/GenBank/DDBJ whole genome shotgun (WGS) entry which is preliminary data.</text>
</comment>
<evidence type="ECO:0000256" key="1">
    <source>
        <dbReference type="ARBA" id="ARBA00022741"/>
    </source>
</evidence>
<dbReference type="AlphaFoldDB" id="K0RN92"/>
<dbReference type="GO" id="GO:0006235">
    <property type="term" value="P:dTTP biosynthetic process"/>
    <property type="evidence" value="ECO:0007669"/>
    <property type="project" value="TreeGrafter"/>
</dbReference>